<feature type="compositionally biased region" description="Polar residues" evidence="1">
    <location>
        <begin position="62"/>
        <end position="71"/>
    </location>
</feature>
<sequence>MKAPRFTSRAVTAIVCFLLGTGTGSAGMFLVEHRDRAQPTWLGLFAAGALTAAATADGLSRRATSQALTTPHHQHETHGGRPGQGRTRTTTSWWHR</sequence>
<feature type="compositionally biased region" description="Low complexity" evidence="1">
    <location>
        <begin position="84"/>
        <end position="96"/>
    </location>
</feature>
<evidence type="ECO:0000256" key="1">
    <source>
        <dbReference type="SAM" id="MobiDB-lite"/>
    </source>
</evidence>
<proteinExistence type="predicted"/>
<gene>
    <name evidence="2" type="ORF">Kpho01_67620</name>
</gene>
<evidence type="ECO:0000313" key="2">
    <source>
        <dbReference type="EMBL" id="GLW58751.1"/>
    </source>
</evidence>
<accession>A0A9W6UQP9</accession>
<dbReference type="RefSeq" id="WP_033254553.1">
    <property type="nucleotide sequence ID" value="NZ_JNYE01000057.1"/>
</dbReference>
<feature type="region of interest" description="Disordered" evidence="1">
    <location>
        <begin position="62"/>
        <end position="96"/>
    </location>
</feature>
<evidence type="ECO:0000313" key="3">
    <source>
        <dbReference type="Proteomes" id="UP001165143"/>
    </source>
</evidence>
<reference evidence="2" key="1">
    <citation type="submission" date="2023-02" db="EMBL/GenBank/DDBJ databases">
        <title>Kitasatospora phosalacinea NBRC 14362.</title>
        <authorList>
            <person name="Ichikawa N."/>
            <person name="Sato H."/>
            <person name="Tonouchi N."/>
        </authorList>
    </citation>
    <scope>NUCLEOTIDE SEQUENCE</scope>
    <source>
        <strain evidence="2">NBRC 14362</strain>
    </source>
</reference>
<dbReference type="AlphaFoldDB" id="A0A9W6UQP9"/>
<name>A0A9W6UQP9_9ACTN</name>
<comment type="caution">
    <text evidence="2">The sequence shown here is derived from an EMBL/GenBank/DDBJ whole genome shotgun (WGS) entry which is preliminary data.</text>
</comment>
<protein>
    <submittedName>
        <fullName evidence="2">Uncharacterized protein</fullName>
    </submittedName>
</protein>
<dbReference type="Proteomes" id="UP001165143">
    <property type="component" value="Unassembled WGS sequence"/>
</dbReference>
<organism evidence="2 3">
    <name type="scientific">Kitasatospora phosalacinea</name>
    <dbReference type="NCBI Taxonomy" id="2065"/>
    <lineage>
        <taxon>Bacteria</taxon>
        <taxon>Bacillati</taxon>
        <taxon>Actinomycetota</taxon>
        <taxon>Actinomycetes</taxon>
        <taxon>Kitasatosporales</taxon>
        <taxon>Streptomycetaceae</taxon>
        <taxon>Kitasatospora</taxon>
    </lineage>
</organism>
<dbReference type="EMBL" id="BSRX01000058">
    <property type="protein sequence ID" value="GLW58751.1"/>
    <property type="molecule type" value="Genomic_DNA"/>
</dbReference>